<reference evidence="2 3" key="3">
    <citation type="journal article" date="2013" name="Rice">
        <title>Improvement of the Oryza sativa Nipponbare reference genome using next generation sequence and optical map data.</title>
        <authorList>
            <person name="Kawahara Y."/>
            <person name="de la Bastide M."/>
            <person name="Hamilton J.P."/>
            <person name="Kanamori H."/>
            <person name="McCombie W.R."/>
            <person name="Ouyang S."/>
            <person name="Schwartz D.C."/>
            <person name="Tanaka T."/>
            <person name="Wu J."/>
            <person name="Zhou S."/>
            <person name="Childs K.L."/>
            <person name="Davidson R.M."/>
            <person name="Lin H."/>
            <person name="Quesada-Ocampo L."/>
            <person name="Vaillancourt B."/>
            <person name="Sakai H."/>
            <person name="Lee S.S."/>
            <person name="Kim J."/>
            <person name="Numa H."/>
            <person name="Itoh T."/>
            <person name="Buell C.R."/>
            <person name="Matsumoto T."/>
        </authorList>
    </citation>
    <scope>NUCLEOTIDE SEQUENCE [LARGE SCALE GENOMIC DNA]</scope>
    <source>
        <strain evidence="3">cv. Nipponbare</strain>
    </source>
</reference>
<organism evidence="2 3">
    <name type="scientific">Oryza sativa subsp. japonica</name>
    <name type="common">Rice</name>
    <dbReference type="NCBI Taxonomy" id="39947"/>
    <lineage>
        <taxon>Eukaryota</taxon>
        <taxon>Viridiplantae</taxon>
        <taxon>Streptophyta</taxon>
        <taxon>Embryophyta</taxon>
        <taxon>Tracheophyta</taxon>
        <taxon>Spermatophyta</taxon>
        <taxon>Magnoliopsida</taxon>
        <taxon>Liliopsida</taxon>
        <taxon>Poales</taxon>
        <taxon>Poaceae</taxon>
        <taxon>BOP clade</taxon>
        <taxon>Oryzoideae</taxon>
        <taxon>Oryzeae</taxon>
        <taxon>Oryzinae</taxon>
        <taxon>Oryza</taxon>
        <taxon>Oryza sativa</taxon>
    </lineage>
</organism>
<feature type="region of interest" description="Disordered" evidence="1">
    <location>
        <begin position="31"/>
        <end position="71"/>
    </location>
</feature>
<dbReference type="PaxDb" id="39947-A0A0P0WCX0"/>
<dbReference type="EMBL" id="AP014960">
    <property type="protein sequence ID" value="BAS90311.1"/>
    <property type="molecule type" value="Genomic_DNA"/>
</dbReference>
<feature type="non-terminal residue" evidence="2">
    <location>
        <position position="1"/>
    </location>
</feature>
<reference evidence="2 3" key="2">
    <citation type="journal article" date="2013" name="Plant Cell Physiol.">
        <title>Rice Annotation Project Database (RAP-DB): an integrative and interactive database for rice genomics.</title>
        <authorList>
            <person name="Sakai H."/>
            <person name="Lee S.S."/>
            <person name="Tanaka T."/>
            <person name="Numa H."/>
            <person name="Kim J."/>
            <person name="Kawahara Y."/>
            <person name="Wakimoto H."/>
            <person name="Yang C.C."/>
            <person name="Iwamoto M."/>
            <person name="Abe T."/>
            <person name="Yamada Y."/>
            <person name="Muto A."/>
            <person name="Inokuchi H."/>
            <person name="Ikemura T."/>
            <person name="Matsumoto T."/>
            <person name="Sasaki T."/>
            <person name="Itoh T."/>
        </authorList>
    </citation>
    <scope>NUCLEOTIDE SEQUENCE [LARGE SCALE GENOMIC DNA]</scope>
    <source>
        <strain evidence="3">cv. Nipponbare</strain>
    </source>
</reference>
<sequence length="107" mass="11247">FALGTGDVRGRRGLAFPPGCHRASVHRCGLRSKAPPPSVQCAAGTAGHRSRASLLHKDSLPASSASHLHPPRCRAPLPSSFSHLRPLCSWSSCSPQLHTAPVSTDPN</sequence>
<keyword evidence="3" id="KW-1185">Reference proteome</keyword>
<evidence type="ECO:0000256" key="1">
    <source>
        <dbReference type="SAM" id="MobiDB-lite"/>
    </source>
</evidence>
<evidence type="ECO:0000313" key="3">
    <source>
        <dbReference type="Proteomes" id="UP000059680"/>
    </source>
</evidence>
<dbReference type="Gramene" id="Os04t0543100-01">
    <property type="protein sequence ID" value="Os04t0543100-01"/>
    <property type="gene ID" value="Os04g0543100"/>
</dbReference>
<accession>A0A0P0WCX0</accession>
<name>A0A0P0WCX0_ORYSJ</name>
<dbReference type="InParanoid" id="A0A0P0WCX0"/>
<proteinExistence type="predicted"/>
<dbReference type="Proteomes" id="UP000059680">
    <property type="component" value="Chromosome 4"/>
</dbReference>
<gene>
    <name evidence="2" type="ordered locus">Os04g0543100</name>
    <name evidence="2" type="ORF">OSNPB_040543100</name>
</gene>
<dbReference type="AlphaFoldDB" id="A0A0P0WCX0"/>
<evidence type="ECO:0000313" key="2">
    <source>
        <dbReference type="EMBL" id="BAS90311.1"/>
    </source>
</evidence>
<protein>
    <submittedName>
        <fullName evidence="2">Os04g0543100 protein</fullName>
    </submittedName>
</protein>
<reference evidence="3" key="1">
    <citation type="journal article" date="2005" name="Nature">
        <title>The map-based sequence of the rice genome.</title>
        <authorList>
            <consortium name="International rice genome sequencing project (IRGSP)"/>
            <person name="Matsumoto T."/>
            <person name="Wu J."/>
            <person name="Kanamori H."/>
            <person name="Katayose Y."/>
            <person name="Fujisawa M."/>
            <person name="Namiki N."/>
            <person name="Mizuno H."/>
            <person name="Yamamoto K."/>
            <person name="Antonio B.A."/>
            <person name="Baba T."/>
            <person name="Sakata K."/>
            <person name="Nagamura Y."/>
            <person name="Aoki H."/>
            <person name="Arikawa K."/>
            <person name="Arita K."/>
            <person name="Bito T."/>
            <person name="Chiden Y."/>
            <person name="Fujitsuka N."/>
            <person name="Fukunaka R."/>
            <person name="Hamada M."/>
            <person name="Harada C."/>
            <person name="Hayashi A."/>
            <person name="Hijishita S."/>
            <person name="Honda M."/>
            <person name="Hosokawa S."/>
            <person name="Ichikawa Y."/>
            <person name="Idonuma A."/>
            <person name="Iijima M."/>
            <person name="Ikeda M."/>
            <person name="Ikeno M."/>
            <person name="Ito K."/>
            <person name="Ito S."/>
            <person name="Ito T."/>
            <person name="Ito Y."/>
            <person name="Ito Y."/>
            <person name="Iwabuchi A."/>
            <person name="Kamiya K."/>
            <person name="Karasawa W."/>
            <person name="Kurita K."/>
            <person name="Katagiri S."/>
            <person name="Kikuta A."/>
            <person name="Kobayashi H."/>
            <person name="Kobayashi N."/>
            <person name="Machita K."/>
            <person name="Maehara T."/>
            <person name="Masukawa M."/>
            <person name="Mizubayashi T."/>
            <person name="Mukai Y."/>
            <person name="Nagasaki H."/>
            <person name="Nagata Y."/>
            <person name="Naito S."/>
            <person name="Nakashima M."/>
            <person name="Nakama Y."/>
            <person name="Nakamichi Y."/>
            <person name="Nakamura M."/>
            <person name="Meguro A."/>
            <person name="Negishi M."/>
            <person name="Ohta I."/>
            <person name="Ohta T."/>
            <person name="Okamoto M."/>
            <person name="Ono N."/>
            <person name="Saji S."/>
            <person name="Sakaguchi M."/>
            <person name="Sakai K."/>
            <person name="Shibata M."/>
            <person name="Shimokawa T."/>
            <person name="Song J."/>
            <person name="Takazaki Y."/>
            <person name="Terasawa K."/>
            <person name="Tsugane M."/>
            <person name="Tsuji K."/>
            <person name="Ueda S."/>
            <person name="Waki K."/>
            <person name="Yamagata H."/>
            <person name="Yamamoto M."/>
            <person name="Yamamoto S."/>
            <person name="Yamane H."/>
            <person name="Yoshiki S."/>
            <person name="Yoshihara R."/>
            <person name="Yukawa K."/>
            <person name="Zhong H."/>
            <person name="Yano M."/>
            <person name="Yuan Q."/>
            <person name="Ouyang S."/>
            <person name="Liu J."/>
            <person name="Jones K.M."/>
            <person name="Gansberger K."/>
            <person name="Moffat K."/>
            <person name="Hill J."/>
            <person name="Bera J."/>
            <person name="Fadrosh D."/>
            <person name="Jin S."/>
            <person name="Johri S."/>
            <person name="Kim M."/>
            <person name="Overton L."/>
            <person name="Reardon M."/>
            <person name="Tsitrin T."/>
            <person name="Vuong H."/>
            <person name="Weaver B."/>
            <person name="Ciecko A."/>
            <person name="Tallon L."/>
            <person name="Jackson J."/>
            <person name="Pai G."/>
            <person name="Aken S.V."/>
            <person name="Utterback T."/>
            <person name="Reidmuller S."/>
            <person name="Feldblyum T."/>
            <person name="Hsiao J."/>
            <person name="Zismann V."/>
            <person name="Iobst S."/>
            <person name="de Vazeille A.R."/>
            <person name="Buell C.R."/>
            <person name="Ying K."/>
            <person name="Li Y."/>
            <person name="Lu T."/>
            <person name="Huang Y."/>
            <person name="Zhao Q."/>
            <person name="Feng Q."/>
            <person name="Zhang L."/>
            <person name="Zhu J."/>
            <person name="Weng Q."/>
            <person name="Mu J."/>
            <person name="Lu Y."/>
            <person name="Fan D."/>
            <person name="Liu Y."/>
            <person name="Guan J."/>
            <person name="Zhang Y."/>
            <person name="Yu S."/>
            <person name="Liu X."/>
            <person name="Zhang Y."/>
            <person name="Hong G."/>
            <person name="Han B."/>
            <person name="Choisne N."/>
            <person name="Demange N."/>
            <person name="Orjeda G."/>
            <person name="Samain S."/>
            <person name="Cattolico L."/>
            <person name="Pelletier E."/>
            <person name="Couloux A."/>
            <person name="Segurens B."/>
            <person name="Wincker P."/>
            <person name="D'Hont A."/>
            <person name="Scarpelli C."/>
            <person name="Weissenbach J."/>
            <person name="Salanoubat M."/>
            <person name="Quetier F."/>
            <person name="Yu Y."/>
            <person name="Kim H.R."/>
            <person name="Rambo T."/>
            <person name="Currie J."/>
            <person name="Collura K."/>
            <person name="Luo M."/>
            <person name="Yang T."/>
            <person name="Ammiraju J.S.S."/>
            <person name="Engler F."/>
            <person name="Soderlund C."/>
            <person name="Wing R.A."/>
            <person name="Palmer L.E."/>
            <person name="de la Bastide M."/>
            <person name="Spiegel L."/>
            <person name="Nascimento L."/>
            <person name="Zutavern T."/>
            <person name="O'Shaughnessy A."/>
            <person name="Dike S."/>
            <person name="Dedhia N."/>
            <person name="Preston R."/>
            <person name="Balija V."/>
            <person name="McCombie W.R."/>
            <person name="Chow T."/>
            <person name="Chen H."/>
            <person name="Chung M."/>
            <person name="Chen C."/>
            <person name="Shaw J."/>
            <person name="Wu H."/>
            <person name="Hsiao K."/>
            <person name="Chao Y."/>
            <person name="Chu M."/>
            <person name="Cheng C."/>
            <person name="Hour A."/>
            <person name="Lee P."/>
            <person name="Lin S."/>
            <person name="Lin Y."/>
            <person name="Liou J."/>
            <person name="Liu S."/>
            <person name="Hsing Y."/>
            <person name="Raghuvanshi S."/>
            <person name="Mohanty A."/>
            <person name="Bharti A.K."/>
            <person name="Gaur A."/>
            <person name="Gupta V."/>
            <person name="Kumar D."/>
            <person name="Ravi V."/>
            <person name="Vij S."/>
            <person name="Kapur A."/>
            <person name="Khurana P."/>
            <person name="Khurana P."/>
            <person name="Khurana J.P."/>
            <person name="Tyagi A.K."/>
            <person name="Gaikwad K."/>
            <person name="Singh A."/>
            <person name="Dalal V."/>
            <person name="Srivastava S."/>
            <person name="Dixit A."/>
            <person name="Pal A.K."/>
            <person name="Ghazi I.A."/>
            <person name="Yadav M."/>
            <person name="Pandit A."/>
            <person name="Bhargava A."/>
            <person name="Sureshbabu K."/>
            <person name="Batra K."/>
            <person name="Sharma T.R."/>
            <person name="Mohapatra T."/>
            <person name="Singh N.K."/>
            <person name="Messing J."/>
            <person name="Nelson A.B."/>
            <person name="Fuks G."/>
            <person name="Kavchok S."/>
            <person name="Keizer G."/>
            <person name="Linton E."/>
            <person name="Llaca V."/>
            <person name="Song R."/>
            <person name="Tanyolac B."/>
            <person name="Young S."/>
            <person name="Ho-Il K."/>
            <person name="Hahn J.H."/>
            <person name="Sangsakoo G."/>
            <person name="Vanavichit A."/>
            <person name="de Mattos Luiz.A.T."/>
            <person name="Zimmer P.D."/>
            <person name="Malone G."/>
            <person name="Dellagostin O."/>
            <person name="de Oliveira A.C."/>
            <person name="Bevan M."/>
            <person name="Bancroft I."/>
            <person name="Minx P."/>
            <person name="Cordum H."/>
            <person name="Wilson R."/>
            <person name="Cheng Z."/>
            <person name="Jin W."/>
            <person name="Jiang J."/>
            <person name="Leong S.A."/>
            <person name="Iwama H."/>
            <person name="Gojobori T."/>
            <person name="Itoh T."/>
            <person name="Niimura Y."/>
            <person name="Fujii Y."/>
            <person name="Habara T."/>
            <person name="Sakai H."/>
            <person name="Sato Y."/>
            <person name="Wilson G."/>
            <person name="Kumar K."/>
            <person name="McCouch S."/>
            <person name="Juretic N."/>
            <person name="Hoen D."/>
            <person name="Wright S."/>
            <person name="Bruskiewich R."/>
            <person name="Bureau T."/>
            <person name="Miyao A."/>
            <person name="Hirochika H."/>
            <person name="Nishikawa T."/>
            <person name="Kadowaki K."/>
            <person name="Sugiura M."/>
            <person name="Burr B."/>
            <person name="Sasaki T."/>
        </authorList>
    </citation>
    <scope>NUCLEOTIDE SEQUENCE [LARGE SCALE GENOMIC DNA]</scope>
    <source>
        <strain evidence="3">cv. Nipponbare</strain>
    </source>
</reference>